<protein>
    <submittedName>
        <fullName evidence="1">Uncharacterized protein</fullName>
    </submittedName>
</protein>
<dbReference type="EMBL" id="CABPSK010000001">
    <property type="protein sequence ID" value="VVD87178.1"/>
    <property type="molecule type" value="Genomic_DNA"/>
</dbReference>
<evidence type="ECO:0000313" key="1">
    <source>
        <dbReference type="EMBL" id="VVD87178.1"/>
    </source>
</evidence>
<gene>
    <name evidence="1" type="ORF">PPN31114_01461</name>
</gene>
<keyword evidence="2" id="KW-1185">Reference proteome</keyword>
<dbReference type="Proteomes" id="UP000366945">
    <property type="component" value="Unassembled WGS sequence"/>
</dbReference>
<name>A0A5E4TKY4_9BURK</name>
<sequence length="371" mass="40605">MLLARDIRMTQATFFPLLFDSEVETNGVSEAYLAANENKVPAQIRVFPQNTEPGDGLFFMIDGQDVPSMARVLTEDDKLNIPILVHFPGDVLRALSEGEHNFAYRCEKVDGTVIGISLDKSIQVVLLPPLDLVPPSVSDAPDGRLNPINALSGTGVHVRYGGMRAGQRVQVHWHGTSGAGSIDTAWLTVPSSVPDFLSFEIAPFLVAANVGATVHVSYTVDRGGDMRESQPLLLTVTPFELRDMPTPQLPDLAGGDRIEPDKLPNGMRVDLPSWKLAFEGQQLWFWCDGERAGQSGEYLHHMRTAHRVTSTEAAQGVFTTVPASWLKPLKHGSRLFIQYEIGFHEGGRQNAPRLSFEVINPAQDTGKGEAS</sequence>
<evidence type="ECO:0000313" key="2">
    <source>
        <dbReference type="Proteomes" id="UP000366945"/>
    </source>
</evidence>
<accession>A0A5E4TKY4</accession>
<dbReference type="AlphaFoldDB" id="A0A5E4TKY4"/>
<reference evidence="1 2" key="1">
    <citation type="submission" date="2019-08" db="EMBL/GenBank/DDBJ databases">
        <authorList>
            <person name="Peeters C."/>
        </authorList>
    </citation>
    <scope>NUCLEOTIDE SEQUENCE [LARGE SCALE GENOMIC DNA]</scope>
    <source>
        <strain evidence="1 2">LMG 31114</strain>
    </source>
</reference>
<organism evidence="1 2">
    <name type="scientific">Pandoraea pneumonica</name>
    <dbReference type="NCBI Taxonomy" id="2508299"/>
    <lineage>
        <taxon>Bacteria</taxon>
        <taxon>Pseudomonadati</taxon>
        <taxon>Pseudomonadota</taxon>
        <taxon>Betaproteobacteria</taxon>
        <taxon>Burkholderiales</taxon>
        <taxon>Burkholderiaceae</taxon>
        <taxon>Pandoraea</taxon>
    </lineage>
</organism>
<proteinExistence type="predicted"/>